<dbReference type="OMA" id="QQPPIFN"/>
<dbReference type="STRING" id="945553.A0A0D2NAI9"/>
<dbReference type="InterPro" id="IPR044492">
    <property type="entry name" value="P_typ_ATPase_HD_dom"/>
</dbReference>
<dbReference type="SFLD" id="SFLDS00003">
    <property type="entry name" value="Haloacid_Dehalogenase"/>
    <property type="match status" value="1"/>
</dbReference>
<dbReference type="PANTHER" id="PTHR43294">
    <property type="entry name" value="SODIUM/POTASSIUM-TRANSPORTING ATPASE SUBUNIT ALPHA"/>
    <property type="match status" value="1"/>
</dbReference>
<dbReference type="SUPFAM" id="SSF81653">
    <property type="entry name" value="Calcium ATPase, transduction domain A"/>
    <property type="match status" value="1"/>
</dbReference>
<feature type="transmembrane region" description="Helical" evidence="10">
    <location>
        <begin position="124"/>
        <end position="144"/>
    </location>
</feature>
<dbReference type="InterPro" id="IPR004014">
    <property type="entry name" value="ATPase_P-typ_cation-transptr_N"/>
</dbReference>
<dbReference type="InterPro" id="IPR008250">
    <property type="entry name" value="ATPase_P-typ_transduc_dom_A_sf"/>
</dbReference>
<reference evidence="13" key="1">
    <citation type="submission" date="2014-04" db="EMBL/GenBank/DDBJ databases">
        <title>Evolutionary Origins and Diversification of the Mycorrhizal Mutualists.</title>
        <authorList>
            <consortium name="DOE Joint Genome Institute"/>
            <consortium name="Mycorrhizal Genomics Consortium"/>
            <person name="Kohler A."/>
            <person name="Kuo A."/>
            <person name="Nagy L.G."/>
            <person name="Floudas D."/>
            <person name="Copeland A."/>
            <person name="Barry K.W."/>
            <person name="Cichocki N."/>
            <person name="Veneault-Fourrey C."/>
            <person name="LaButti K."/>
            <person name="Lindquist E.A."/>
            <person name="Lipzen A."/>
            <person name="Lundell T."/>
            <person name="Morin E."/>
            <person name="Murat C."/>
            <person name="Riley R."/>
            <person name="Ohm R."/>
            <person name="Sun H."/>
            <person name="Tunlid A."/>
            <person name="Henrissat B."/>
            <person name="Grigoriev I.V."/>
            <person name="Hibbett D.S."/>
            <person name="Martin F."/>
        </authorList>
    </citation>
    <scope>NUCLEOTIDE SEQUENCE [LARGE SCALE GENOMIC DNA]</scope>
    <source>
        <strain evidence="13">FD-334 SS-4</strain>
    </source>
</reference>
<keyword evidence="6" id="KW-1278">Translocase</keyword>
<feature type="transmembrane region" description="Helical" evidence="10">
    <location>
        <begin position="998"/>
        <end position="1018"/>
    </location>
</feature>
<dbReference type="PROSITE" id="PS00154">
    <property type="entry name" value="ATPASE_E1_E2"/>
    <property type="match status" value="1"/>
</dbReference>
<dbReference type="PANTHER" id="PTHR43294:SF21">
    <property type="entry name" value="CATION TRANSPORTING ATPASE"/>
    <property type="match status" value="1"/>
</dbReference>
<evidence type="ECO:0000256" key="3">
    <source>
        <dbReference type="ARBA" id="ARBA00022692"/>
    </source>
</evidence>
<dbReference type="InterPro" id="IPR036412">
    <property type="entry name" value="HAD-like_sf"/>
</dbReference>
<dbReference type="Gene3D" id="1.20.1110.10">
    <property type="entry name" value="Calcium-transporting ATPase, transmembrane domain"/>
    <property type="match status" value="1"/>
</dbReference>
<feature type="transmembrane region" description="Helical" evidence="10">
    <location>
        <begin position="913"/>
        <end position="937"/>
    </location>
</feature>
<dbReference type="Gene3D" id="3.40.1110.10">
    <property type="entry name" value="Calcium-transporting ATPase, cytoplasmic domain N"/>
    <property type="match status" value="1"/>
</dbReference>
<keyword evidence="2" id="KW-1003">Cell membrane</keyword>
<keyword evidence="8 10" id="KW-0472">Membrane</keyword>
<feature type="region of interest" description="Disordered" evidence="9">
    <location>
        <begin position="1"/>
        <end position="22"/>
    </location>
</feature>
<dbReference type="GO" id="GO:0005391">
    <property type="term" value="F:P-type sodium:potassium-exchanging transporter activity"/>
    <property type="evidence" value="ECO:0007669"/>
    <property type="project" value="TreeGrafter"/>
</dbReference>
<dbReference type="GO" id="GO:0005524">
    <property type="term" value="F:ATP binding"/>
    <property type="evidence" value="ECO:0007669"/>
    <property type="project" value="UniProtKB-KW"/>
</dbReference>
<dbReference type="InterPro" id="IPR050510">
    <property type="entry name" value="Cation_transp_ATPase_P-type"/>
</dbReference>
<dbReference type="GO" id="GO:0016887">
    <property type="term" value="F:ATP hydrolysis activity"/>
    <property type="evidence" value="ECO:0007669"/>
    <property type="project" value="InterPro"/>
</dbReference>
<accession>A0A0D2NAI9</accession>
<dbReference type="GO" id="GO:0030007">
    <property type="term" value="P:intracellular potassium ion homeostasis"/>
    <property type="evidence" value="ECO:0007669"/>
    <property type="project" value="TreeGrafter"/>
</dbReference>
<evidence type="ECO:0000256" key="6">
    <source>
        <dbReference type="ARBA" id="ARBA00022967"/>
    </source>
</evidence>
<dbReference type="SUPFAM" id="SSF56784">
    <property type="entry name" value="HAD-like"/>
    <property type="match status" value="1"/>
</dbReference>
<evidence type="ECO:0000256" key="4">
    <source>
        <dbReference type="ARBA" id="ARBA00022741"/>
    </source>
</evidence>
<gene>
    <name evidence="12" type="ORF">HYPSUDRAFT_47683</name>
</gene>
<feature type="transmembrane region" description="Helical" evidence="10">
    <location>
        <begin position="1030"/>
        <end position="1049"/>
    </location>
</feature>
<evidence type="ECO:0000256" key="1">
    <source>
        <dbReference type="ARBA" id="ARBA00004651"/>
    </source>
</evidence>
<dbReference type="InterPro" id="IPR059000">
    <property type="entry name" value="ATPase_P-type_domA"/>
</dbReference>
<keyword evidence="13" id="KW-1185">Reference proteome</keyword>
<comment type="subcellular location">
    <subcellularLocation>
        <location evidence="1">Cell membrane</location>
        <topology evidence="1">Multi-pass membrane protein</topology>
    </subcellularLocation>
</comment>
<evidence type="ECO:0000256" key="10">
    <source>
        <dbReference type="SAM" id="Phobius"/>
    </source>
</evidence>
<dbReference type="GO" id="GO:0005886">
    <property type="term" value="C:plasma membrane"/>
    <property type="evidence" value="ECO:0007669"/>
    <property type="project" value="UniProtKB-SubCell"/>
</dbReference>
<dbReference type="PRINTS" id="PR00119">
    <property type="entry name" value="CATATPASE"/>
</dbReference>
<dbReference type="InterPro" id="IPR023299">
    <property type="entry name" value="ATPase_P-typ_cyto_dom_N"/>
</dbReference>
<evidence type="ECO:0000256" key="5">
    <source>
        <dbReference type="ARBA" id="ARBA00022840"/>
    </source>
</evidence>
<dbReference type="Gene3D" id="2.70.150.10">
    <property type="entry name" value="Calcium-transporting ATPase, cytoplasmic transduction domain A"/>
    <property type="match status" value="1"/>
</dbReference>
<dbReference type="Pfam" id="PF00689">
    <property type="entry name" value="Cation_ATPase_C"/>
    <property type="match status" value="1"/>
</dbReference>
<feature type="transmembrane region" description="Helical" evidence="10">
    <location>
        <begin position="968"/>
        <end position="986"/>
    </location>
</feature>
<dbReference type="Proteomes" id="UP000054270">
    <property type="component" value="Unassembled WGS sequence"/>
</dbReference>
<keyword evidence="7 10" id="KW-1133">Transmembrane helix</keyword>
<dbReference type="InterPro" id="IPR023298">
    <property type="entry name" value="ATPase_P-typ_TM_dom_sf"/>
</dbReference>
<evidence type="ECO:0000313" key="12">
    <source>
        <dbReference type="EMBL" id="KJA16149.1"/>
    </source>
</evidence>
<dbReference type="SFLD" id="SFLDG00002">
    <property type="entry name" value="C1.7:_P-type_atpase_like"/>
    <property type="match status" value="1"/>
</dbReference>
<dbReference type="Pfam" id="PF13246">
    <property type="entry name" value="Cation_ATPase"/>
    <property type="match status" value="1"/>
</dbReference>
<dbReference type="GO" id="GO:1902600">
    <property type="term" value="P:proton transmembrane transport"/>
    <property type="evidence" value="ECO:0007669"/>
    <property type="project" value="TreeGrafter"/>
</dbReference>
<dbReference type="Gene3D" id="3.40.50.1000">
    <property type="entry name" value="HAD superfamily/HAD-like"/>
    <property type="match status" value="1"/>
</dbReference>
<feature type="transmembrane region" description="Helical" evidence="10">
    <location>
        <begin position="156"/>
        <end position="176"/>
    </location>
</feature>
<dbReference type="SUPFAM" id="SSF81660">
    <property type="entry name" value="Metal cation-transporting ATPase, ATP-binding domain N"/>
    <property type="match status" value="1"/>
</dbReference>
<keyword evidence="3 10" id="KW-0812">Transmembrane</keyword>
<dbReference type="Pfam" id="PF00122">
    <property type="entry name" value="E1-E2_ATPase"/>
    <property type="match status" value="1"/>
</dbReference>
<dbReference type="SMART" id="SM00831">
    <property type="entry name" value="Cation_ATPase_N"/>
    <property type="match status" value="1"/>
</dbReference>
<evidence type="ECO:0000256" key="8">
    <source>
        <dbReference type="ARBA" id="ARBA00023136"/>
    </source>
</evidence>
<dbReference type="SFLD" id="SFLDF00027">
    <property type="entry name" value="p-type_atpase"/>
    <property type="match status" value="1"/>
</dbReference>
<dbReference type="InterPro" id="IPR018303">
    <property type="entry name" value="ATPase_P-typ_P_site"/>
</dbReference>
<dbReference type="AlphaFoldDB" id="A0A0D2NAI9"/>
<evidence type="ECO:0000256" key="2">
    <source>
        <dbReference type="ARBA" id="ARBA00022475"/>
    </source>
</evidence>
<dbReference type="GO" id="GO:0036376">
    <property type="term" value="P:sodium ion export across plasma membrane"/>
    <property type="evidence" value="ECO:0007669"/>
    <property type="project" value="TreeGrafter"/>
</dbReference>
<dbReference type="GO" id="GO:1990573">
    <property type="term" value="P:potassium ion import across plasma membrane"/>
    <property type="evidence" value="ECO:0007669"/>
    <property type="project" value="TreeGrafter"/>
</dbReference>
<dbReference type="EMBL" id="KN817627">
    <property type="protein sequence ID" value="KJA16149.1"/>
    <property type="molecule type" value="Genomic_DNA"/>
</dbReference>
<dbReference type="FunFam" id="3.40.50.1000:FF:000001">
    <property type="entry name" value="Phospholipid-transporting ATPase IC"/>
    <property type="match status" value="1"/>
</dbReference>
<feature type="transmembrane region" description="Helical" evidence="10">
    <location>
        <begin position="316"/>
        <end position="342"/>
    </location>
</feature>
<feature type="domain" description="Cation-transporting P-type ATPase N-terminal" evidence="11">
    <location>
        <begin position="72"/>
        <end position="145"/>
    </location>
</feature>
<proteinExistence type="predicted"/>
<protein>
    <recommendedName>
        <fullName evidence="11">Cation-transporting P-type ATPase N-terminal domain-containing protein</fullName>
    </recommendedName>
</protein>
<dbReference type="PRINTS" id="PR00121">
    <property type="entry name" value="NAKATPASE"/>
</dbReference>
<evidence type="ECO:0000256" key="9">
    <source>
        <dbReference type="SAM" id="MobiDB-lite"/>
    </source>
</evidence>
<feature type="transmembrane region" description="Helical" evidence="10">
    <location>
        <begin position="839"/>
        <end position="862"/>
    </location>
</feature>
<evidence type="ECO:0000313" key="13">
    <source>
        <dbReference type="Proteomes" id="UP000054270"/>
    </source>
</evidence>
<organism evidence="12 13">
    <name type="scientific">Hypholoma sublateritium (strain FD-334 SS-4)</name>
    <dbReference type="NCBI Taxonomy" id="945553"/>
    <lineage>
        <taxon>Eukaryota</taxon>
        <taxon>Fungi</taxon>
        <taxon>Dikarya</taxon>
        <taxon>Basidiomycota</taxon>
        <taxon>Agaricomycotina</taxon>
        <taxon>Agaricomycetes</taxon>
        <taxon>Agaricomycetidae</taxon>
        <taxon>Agaricales</taxon>
        <taxon>Agaricineae</taxon>
        <taxon>Strophariaceae</taxon>
        <taxon>Hypholoma</taxon>
    </lineage>
</organism>
<keyword evidence="5" id="KW-0067">ATP-binding</keyword>
<dbReference type="NCBIfam" id="TIGR01494">
    <property type="entry name" value="ATPase_P-type"/>
    <property type="match status" value="2"/>
</dbReference>
<dbReference type="GO" id="GO:0006883">
    <property type="term" value="P:intracellular sodium ion homeostasis"/>
    <property type="evidence" value="ECO:0007669"/>
    <property type="project" value="TreeGrafter"/>
</dbReference>
<evidence type="ECO:0000256" key="7">
    <source>
        <dbReference type="ARBA" id="ARBA00022989"/>
    </source>
</evidence>
<evidence type="ECO:0000259" key="11">
    <source>
        <dbReference type="SMART" id="SM00831"/>
    </source>
</evidence>
<dbReference type="Pfam" id="PF00690">
    <property type="entry name" value="Cation_ATPase_N"/>
    <property type="match status" value="1"/>
</dbReference>
<dbReference type="Pfam" id="PF08282">
    <property type="entry name" value="Hydrolase_3"/>
    <property type="match status" value="1"/>
</dbReference>
<sequence>MSPPSFDIESQSGEKLPGITAQKQDVRHFKPEARFPAEYRTLSIHVDDGSSAAKGKQGEKRKVAVKELSTLDWHKISADDVLSRLSVSPKTGLEAAQVARNLKLHGKNLITPPKSNIGRKLLEWVLGGFGSLLLAASIVCFIAWKPLGNPDPQASNLALAVVLLLVLAVQAVFNAWQDFSTSRVMASIKGMLPSDVLVLRDSAHIKVEAKFLVPGDIITVTMGEKVPADLRLIDVSTDLQFDRSILTGESDAVSGRVEKTDDNFLETKNIVLQGTHCVSGSGVGVVIQTGDNTIFGTIAKLSSMEATRLTTLQRELLRFVAIIAAMATAVAVLIVILWAVWLRVDHPGYINVSGLLIDVVSVMVAFIPEGLPVAVTLSMAKVAHTLGQKKILCKSLSIVETLGSVNVLCSDKTGTLTQNVMHVENLAIYDTAYESNAFHAVVVKGETPVENNVAQVAAVGAICNSATFENSNLDEKKITGRSIVGNATDVAILRFSDSISSADITRHRWINVFRRNFNSKTKFMLQLSKLTPGTPIETEEDPVAPLAPWDNFTDDSFLLTVKGAPEVLLPYCTHTLNPQGGSPILLSGWEKDRIAAVQEKWSRQGQRVILLARRIVRDEYLSKAKDSQSEEYGEAVDEYMTGLIVVGIVGLMDPLKPDIKHTVRVCRDAGIRFMIVTGDHPTTALSIAGQAGIITDIHKVHRVTHLDVNPEGPPIVYDYEIPNYPLKSIIITGTDLLTLTAPQLHQLCQYEEIVFARTTPEQKLRIVNSFRSFGNCVAVTGDGVNDAPSLKAADCGIAMGNGSDVAKEAADLVLLGDFSSIITAIEYGRLVFDNLKKTVLYLLPAGSFSELMPILLNVLIGVPQMLSNIQMIIICVATDVLPALSLCLEPPEQGLLLRKPRNIQKDRLANTKLIFHAYAFLGLIESLCAMAMSFWYLQRKGFPFSSLALSYATPPGLTTDILSKAQSVYFFTLVLMQWGNLFATRGRKLGIFQHSPLLNLYTIPAAICALILGIFFSAVPWFQKIFGTRLVPAEYIFIPMTFGLALFFFDEIRKYFVRKYPKGFLARIAW</sequence>
<dbReference type="SUPFAM" id="SSF81665">
    <property type="entry name" value="Calcium ATPase, transmembrane domain M"/>
    <property type="match status" value="1"/>
</dbReference>
<keyword evidence="4" id="KW-0547">Nucleotide-binding</keyword>
<dbReference type="InterPro" id="IPR001757">
    <property type="entry name" value="P_typ_ATPase"/>
</dbReference>
<dbReference type="InterPro" id="IPR006068">
    <property type="entry name" value="ATPase_P-typ_cation-transptr_C"/>
</dbReference>
<dbReference type="OrthoDB" id="158672at2759"/>
<dbReference type="InterPro" id="IPR023214">
    <property type="entry name" value="HAD_sf"/>
</dbReference>
<name>A0A0D2NAI9_HYPSF</name>